<reference evidence="1 2" key="1">
    <citation type="submission" date="2015-07" db="EMBL/GenBank/DDBJ databases">
        <title>Comparative genomics of the Sigatoka disease complex on banana suggests a link between parallel evolutionary changes in Pseudocercospora fijiensis and Pseudocercospora eumusae and increased virulence on the banana host.</title>
        <authorList>
            <person name="Chang T.-C."/>
            <person name="Salvucci A."/>
            <person name="Crous P.W."/>
            <person name="Stergiopoulos I."/>
        </authorList>
    </citation>
    <scope>NUCLEOTIDE SEQUENCE [LARGE SCALE GENOMIC DNA]</scope>
    <source>
        <strain evidence="1 2">CBS 114824</strain>
    </source>
</reference>
<protein>
    <recommendedName>
        <fullName evidence="3">N-acetyltransferase domain-containing protein</fullName>
    </recommendedName>
</protein>
<organism evidence="1 2">
    <name type="scientific">Pseudocercospora eumusae</name>
    <dbReference type="NCBI Taxonomy" id="321146"/>
    <lineage>
        <taxon>Eukaryota</taxon>
        <taxon>Fungi</taxon>
        <taxon>Dikarya</taxon>
        <taxon>Ascomycota</taxon>
        <taxon>Pezizomycotina</taxon>
        <taxon>Dothideomycetes</taxon>
        <taxon>Dothideomycetidae</taxon>
        <taxon>Mycosphaerellales</taxon>
        <taxon>Mycosphaerellaceae</taxon>
        <taxon>Pseudocercospora</taxon>
    </lineage>
</organism>
<sequence>MTIIGRPKKRRIKYQSVIHEAMCSSRNSKSTFKTRHATEQDVDFILAAFDSTLPYLESIGAGGMWDSKSPFSTRDGFRKNLVESVQERSSVVMVLIAERGDCNVGVARVVLSLPRYLYEDEELRGKLEDEDALEEVLYLEVLVSDFRVEERVRRGCGEITGARCGW</sequence>
<gene>
    <name evidence="1" type="ORF">AC578_10714</name>
</gene>
<dbReference type="Proteomes" id="UP000070133">
    <property type="component" value="Unassembled WGS sequence"/>
</dbReference>
<dbReference type="OrthoDB" id="2821191at2759"/>
<evidence type="ECO:0000313" key="1">
    <source>
        <dbReference type="EMBL" id="KXS97333.1"/>
    </source>
</evidence>
<keyword evidence="2" id="KW-1185">Reference proteome</keyword>
<proteinExistence type="predicted"/>
<dbReference type="EMBL" id="LFZN01000146">
    <property type="protein sequence ID" value="KXS97333.1"/>
    <property type="molecule type" value="Genomic_DNA"/>
</dbReference>
<evidence type="ECO:0008006" key="3">
    <source>
        <dbReference type="Google" id="ProtNLM"/>
    </source>
</evidence>
<name>A0A139H4F4_9PEZI</name>
<dbReference type="AlphaFoldDB" id="A0A139H4F4"/>
<comment type="caution">
    <text evidence="1">The sequence shown here is derived from an EMBL/GenBank/DDBJ whole genome shotgun (WGS) entry which is preliminary data.</text>
</comment>
<evidence type="ECO:0000313" key="2">
    <source>
        <dbReference type="Proteomes" id="UP000070133"/>
    </source>
</evidence>
<accession>A0A139H4F4</accession>